<dbReference type="PROSITE" id="PS00356">
    <property type="entry name" value="HTH_LACI_1"/>
    <property type="match status" value="1"/>
</dbReference>
<dbReference type="Gene3D" id="1.10.260.40">
    <property type="entry name" value="lambda repressor-like DNA-binding domains"/>
    <property type="match status" value="1"/>
</dbReference>
<dbReference type="Pfam" id="PF13377">
    <property type="entry name" value="Peripla_BP_3"/>
    <property type="match status" value="1"/>
</dbReference>
<organism evidence="6 7">
    <name type="scientific">Nocardiopsis flavescens</name>
    <dbReference type="NCBI Taxonomy" id="758803"/>
    <lineage>
        <taxon>Bacteria</taxon>
        <taxon>Bacillati</taxon>
        <taxon>Actinomycetota</taxon>
        <taxon>Actinomycetes</taxon>
        <taxon>Streptosporangiales</taxon>
        <taxon>Nocardiopsidaceae</taxon>
        <taxon>Nocardiopsis</taxon>
    </lineage>
</organism>
<dbReference type="GO" id="GO:0000976">
    <property type="term" value="F:transcription cis-regulatory region binding"/>
    <property type="evidence" value="ECO:0007669"/>
    <property type="project" value="TreeGrafter"/>
</dbReference>
<dbReference type="Gene3D" id="3.40.50.2300">
    <property type="match status" value="2"/>
</dbReference>
<evidence type="ECO:0000256" key="4">
    <source>
        <dbReference type="SAM" id="MobiDB-lite"/>
    </source>
</evidence>
<evidence type="ECO:0000256" key="1">
    <source>
        <dbReference type="ARBA" id="ARBA00023015"/>
    </source>
</evidence>
<evidence type="ECO:0000256" key="2">
    <source>
        <dbReference type="ARBA" id="ARBA00023125"/>
    </source>
</evidence>
<evidence type="ECO:0000259" key="5">
    <source>
        <dbReference type="PROSITE" id="PS50932"/>
    </source>
</evidence>
<keyword evidence="7" id="KW-1185">Reference proteome</keyword>
<evidence type="ECO:0000313" key="7">
    <source>
        <dbReference type="Proteomes" id="UP000184452"/>
    </source>
</evidence>
<dbReference type="STRING" id="758803.SAMN05421803_109112"/>
<feature type="region of interest" description="Disordered" evidence="4">
    <location>
        <begin position="319"/>
        <end position="340"/>
    </location>
</feature>
<dbReference type="InterPro" id="IPR010982">
    <property type="entry name" value="Lambda_DNA-bd_dom_sf"/>
</dbReference>
<dbReference type="PANTHER" id="PTHR30146">
    <property type="entry name" value="LACI-RELATED TRANSCRIPTIONAL REPRESSOR"/>
    <property type="match status" value="1"/>
</dbReference>
<sequence>MRRLTIADIAREAGVSTGAVSYALNDKPGVAPGTRERILRVAAELGWRPSSAARALTGGGAGAIGLVVDRPARVLGSEPFFTHFLSGVQVALQAHSGTSLMLQMSDDQEAELDTYRSWWAQRKVDGVLLVDLRVADPRAGLVRGAGLPAVAVGPPQEAWGVPSVWTDDAAGVAQALEHLHGLGHRDVARVSGPEHLLHTRVRDEAFSRVMEHRGLRPGILHTDYTGDQGASATRRLLARTPRPTAILYDNDVMAVAAMGVARELGLDVPGDLSVIAWDDSPLCGIVRPVLTAVRRDIEEHGRMAAESLLLAVAGEEVPDRRTGDPELIVRGTTAEPRGTG</sequence>
<accession>A0A1M6LYS4</accession>
<keyword evidence="2 6" id="KW-0238">DNA-binding</keyword>
<dbReference type="SMART" id="SM00354">
    <property type="entry name" value="HTH_LACI"/>
    <property type="match status" value="1"/>
</dbReference>
<proteinExistence type="predicted"/>
<dbReference type="InterPro" id="IPR046335">
    <property type="entry name" value="LacI/GalR-like_sensor"/>
</dbReference>
<dbReference type="EMBL" id="FQZK01000009">
    <property type="protein sequence ID" value="SHJ76344.1"/>
    <property type="molecule type" value="Genomic_DNA"/>
</dbReference>
<feature type="domain" description="HTH lacI-type" evidence="5">
    <location>
        <begin position="4"/>
        <end position="58"/>
    </location>
</feature>
<gene>
    <name evidence="6" type="ORF">SAMN05421803_109112</name>
</gene>
<dbReference type="OrthoDB" id="1938857at2"/>
<evidence type="ECO:0000313" key="6">
    <source>
        <dbReference type="EMBL" id="SHJ76344.1"/>
    </source>
</evidence>
<dbReference type="CDD" id="cd01392">
    <property type="entry name" value="HTH_LacI"/>
    <property type="match status" value="1"/>
</dbReference>
<protein>
    <submittedName>
        <fullName evidence="6">DNA-binding transcriptional regulator, LacI/PurR family</fullName>
    </submittedName>
</protein>
<dbReference type="AlphaFoldDB" id="A0A1M6LYS4"/>
<name>A0A1M6LYS4_9ACTN</name>
<dbReference type="InterPro" id="IPR028082">
    <property type="entry name" value="Peripla_BP_I"/>
</dbReference>
<dbReference type="CDD" id="cd06267">
    <property type="entry name" value="PBP1_LacI_sugar_binding-like"/>
    <property type="match status" value="1"/>
</dbReference>
<dbReference type="SUPFAM" id="SSF53822">
    <property type="entry name" value="Periplasmic binding protein-like I"/>
    <property type="match status" value="1"/>
</dbReference>
<reference evidence="6 7" key="1">
    <citation type="submission" date="2016-11" db="EMBL/GenBank/DDBJ databases">
        <authorList>
            <person name="Jaros S."/>
            <person name="Januszkiewicz K."/>
            <person name="Wedrychowicz H."/>
        </authorList>
    </citation>
    <scope>NUCLEOTIDE SEQUENCE [LARGE SCALE GENOMIC DNA]</scope>
    <source>
        <strain evidence="6 7">CGMCC 4.5723</strain>
    </source>
</reference>
<dbReference type="GO" id="GO:0003700">
    <property type="term" value="F:DNA-binding transcription factor activity"/>
    <property type="evidence" value="ECO:0007669"/>
    <property type="project" value="TreeGrafter"/>
</dbReference>
<dbReference type="SUPFAM" id="SSF47413">
    <property type="entry name" value="lambda repressor-like DNA-binding domains"/>
    <property type="match status" value="1"/>
</dbReference>
<dbReference type="RefSeq" id="WP_073380177.1">
    <property type="nucleotide sequence ID" value="NZ_FQZK01000009.1"/>
</dbReference>
<dbReference type="PROSITE" id="PS50932">
    <property type="entry name" value="HTH_LACI_2"/>
    <property type="match status" value="1"/>
</dbReference>
<dbReference type="PANTHER" id="PTHR30146:SF155">
    <property type="entry name" value="ALANINE RACEMASE"/>
    <property type="match status" value="1"/>
</dbReference>
<keyword evidence="1" id="KW-0805">Transcription regulation</keyword>
<evidence type="ECO:0000256" key="3">
    <source>
        <dbReference type="ARBA" id="ARBA00023163"/>
    </source>
</evidence>
<keyword evidence="3" id="KW-0804">Transcription</keyword>
<dbReference type="Pfam" id="PF00356">
    <property type="entry name" value="LacI"/>
    <property type="match status" value="1"/>
</dbReference>
<dbReference type="InterPro" id="IPR000843">
    <property type="entry name" value="HTH_LacI"/>
</dbReference>
<dbReference type="Proteomes" id="UP000184452">
    <property type="component" value="Unassembled WGS sequence"/>
</dbReference>